<dbReference type="AlphaFoldDB" id="A0A919VZU9"/>
<evidence type="ECO:0000313" key="1">
    <source>
        <dbReference type="EMBL" id="GIM82650.1"/>
    </source>
</evidence>
<dbReference type="Proteomes" id="UP000680865">
    <property type="component" value="Unassembled WGS sequence"/>
</dbReference>
<accession>A0A919VZU9</accession>
<keyword evidence="2" id="KW-1185">Reference proteome</keyword>
<protein>
    <submittedName>
        <fullName evidence="1">Uncharacterized protein</fullName>
    </submittedName>
</protein>
<proteinExistence type="predicted"/>
<dbReference type="RefSeq" id="WP_213002627.1">
    <property type="nucleotide sequence ID" value="NZ_BAAATW010000006.1"/>
</dbReference>
<reference evidence="1" key="1">
    <citation type="submission" date="2021-03" db="EMBL/GenBank/DDBJ databases">
        <title>Whole genome shotgun sequence of Actinoplanes consettensis NBRC 14913.</title>
        <authorList>
            <person name="Komaki H."/>
            <person name="Tamura T."/>
        </authorList>
    </citation>
    <scope>NUCLEOTIDE SEQUENCE</scope>
    <source>
        <strain evidence="1">NBRC 14913</strain>
    </source>
</reference>
<gene>
    <name evidence="1" type="ORF">Aco04nite_82580</name>
</gene>
<name>A0A919VZU9_9ACTN</name>
<sequence length="66" mass="6972">MTIKVTISEGDREVSIEATGNPPVAAVVADALTAWARIRPRRRAQERPRLEAGGIGFCAELGPDAG</sequence>
<comment type="caution">
    <text evidence="1">The sequence shown here is derived from an EMBL/GenBank/DDBJ whole genome shotgun (WGS) entry which is preliminary data.</text>
</comment>
<dbReference type="EMBL" id="BOQP01000052">
    <property type="protein sequence ID" value="GIM82650.1"/>
    <property type="molecule type" value="Genomic_DNA"/>
</dbReference>
<organism evidence="1 2">
    <name type="scientific">Winogradskya consettensis</name>
    <dbReference type="NCBI Taxonomy" id="113560"/>
    <lineage>
        <taxon>Bacteria</taxon>
        <taxon>Bacillati</taxon>
        <taxon>Actinomycetota</taxon>
        <taxon>Actinomycetes</taxon>
        <taxon>Micromonosporales</taxon>
        <taxon>Micromonosporaceae</taxon>
        <taxon>Winogradskya</taxon>
    </lineage>
</organism>
<evidence type="ECO:0000313" key="2">
    <source>
        <dbReference type="Proteomes" id="UP000680865"/>
    </source>
</evidence>